<feature type="region of interest" description="Disordered" evidence="1">
    <location>
        <begin position="130"/>
        <end position="151"/>
    </location>
</feature>
<name>A0A552WVU4_9MICO</name>
<evidence type="ECO:0000256" key="1">
    <source>
        <dbReference type="SAM" id="MobiDB-lite"/>
    </source>
</evidence>
<evidence type="ECO:0000313" key="4">
    <source>
        <dbReference type="Proteomes" id="UP000318693"/>
    </source>
</evidence>
<keyword evidence="2" id="KW-1133">Transmembrane helix</keyword>
<sequence>MPAADLLPPEAYSWWVPALGLLLLAAVGGWLAWVHRSTDPRRRPARQPEHPGAGLRARYTAQVDSLHAAYRDGALDLRGLHLELGRTMREFASERLGTDVRSWTRADVAGHDPTRRVGHLLARWEEPSFAPDSDAEATTSTTRAKEVIGTW</sequence>
<keyword evidence="4" id="KW-1185">Reference proteome</keyword>
<dbReference type="RefSeq" id="WP_143417048.1">
    <property type="nucleotide sequence ID" value="NZ_VJXR01000005.1"/>
</dbReference>
<feature type="transmembrane region" description="Helical" evidence="2">
    <location>
        <begin position="12"/>
        <end position="33"/>
    </location>
</feature>
<dbReference type="AlphaFoldDB" id="A0A552WVU4"/>
<reference evidence="3 4" key="1">
    <citation type="submission" date="2019-07" db="EMBL/GenBank/DDBJ databases">
        <title>Georgenia wutianyii sp. nov. and Georgenia *** sp. nov. isolated from plateau pika (Ochotona curzoniae) in the Qinghai-Tibet plateau of China.</title>
        <authorList>
            <person name="Tian Z."/>
        </authorList>
    </citation>
    <scope>NUCLEOTIDE SEQUENCE [LARGE SCALE GENOMIC DNA]</scope>
    <source>
        <strain evidence="3 4">Z446</strain>
    </source>
</reference>
<proteinExistence type="predicted"/>
<organism evidence="3 4">
    <name type="scientific">Georgenia yuyongxinii</name>
    <dbReference type="NCBI Taxonomy" id="2589797"/>
    <lineage>
        <taxon>Bacteria</taxon>
        <taxon>Bacillati</taxon>
        <taxon>Actinomycetota</taxon>
        <taxon>Actinomycetes</taxon>
        <taxon>Micrococcales</taxon>
        <taxon>Bogoriellaceae</taxon>
        <taxon>Georgenia</taxon>
    </lineage>
</organism>
<dbReference type="EMBL" id="VJXR01000005">
    <property type="protein sequence ID" value="TRW46958.1"/>
    <property type="molecule type" value="Genomic_DNA"/>
</dbReference>
<comment type="caution">
    <text evidence="3">The sequence shown here is derived from an EMBL/GenBank/DDBJ whole genome shotgun (WGS) entry which is preliminary data.</text>
</comment>
<evidence type="ECO:0008006" key="5">
    <source>
        <dbReference type="Google" id="ProtNLM"/>
    </source>
</evidence>
<protein>
    <recommendedName>
        <fullName evidence="5">DUF4381 family protein</fullName>
    </recommendedName>
</protein>
<evidence type="ECO:0000313" key="3">
    <source>
        <dbReference type="EMBL" id="TRW46958.1"/>
    </source>
</evidence>
<keyword evidence="2" id="KW-0472">Membrane</keyword>
<evidence type="ECO:0000256" key="2">
    <source>
        <dbReference type="SAM" id="Phobius"/>
    </source>
</evidence>
<keyword evidence="2" id="KW-0812">Transmembrane</keyword>
<gene>
    <name evidence="3" type="ORF">FJ693_02960</name>
</gene>
<accession>A0A552WVU4</accession>
<dbReference type="Proteomes" id="UP000318693">
    <property type="component" value="Unassembled WGS sequence"/>
</dbReference>